<dbReference type="Pfam" id="PF00621">
    <property type="entry name" value="RhoGEF"/>
    <property type="match status" value="1"/>
</dbReference>
<feature type="compositionally biased region" description="Basic and acidic residues" evidence="2">
    <location>
        <begin position="664"/>
        <end position="689"/>
    </location>
</feature>
<dbReference type="PROSITE" id="PS50010">
    <property type="entry name" value="DH_2"/>
    <property type="match status" value="1"/>
</dbReference>
<evidence type="ECO:0000313" key="4">
    <source>
        <dbReference type="Proteomes" id="UP001652621"/>
    </source>
</evidence>
<feature type="region of interest" description="Disordered" evidence="2">
    <location>
        <begin position="277"/>
        <end position="372"/>
    </location>
</feature>
<feature type="region of interest" description="Disordered" evidence="2">
    <location>
        <begin position="549"/>
        <end position="580"/>
    </location>
</feature>
<dbReference type="PANTHER" id="PTHR22826">
    <property type="entry name" value="RHO GUANINE EXCHANGE FACTOR-RELATED"/>
    <property type="match status" value="1"/>
</dbReference>
<organism evidence="4 5">
    <name type="scientific">Musca domestica</name>
    <name type="common">House fly</name>
    <dbReference type="NCBI Taxonomy" id="7370"/>
    <lineage>
        <taxon>Eukaryota</taxon>
        <taxon>Metazoa</taxon>
        <taxon>Ecdysozoa</taxon>
        <taxon>Arthropoda</taxon>
        <taxon>Hexapoda</taxon>
        <taxon>Insecta</taxon>
        <taxon>Pterygota</taxon>
        <taxon>Neoptera</taxon>
        <taxon>Endopterygota</taxon>
        <taxon>Diptera</taxon>
        <taxon>Brachycera</taxon>
        <taxon>Muscomorpha</taxon>
        <taxon>Muscoidea</taxon>
        <taxon>Muscidae</taxon>
        <taxon>Musca</taxon>
    </lineage>
</organism>
<dbReference type="SMART" id="SM00325">
    <property type="entry name" value="RhoGEF"/>
    <property type="match status" value="1"/>
</dbReference>
<dbReference type="RefSeq" id="XP_058984413.1">
    <property type="nucleotide sequence ID" value="XM_059128430.1"/>
</dbReference>
<dbReference type="GeneID" id="131805337"/>
<accession>A0ABM3VFG0</accession>
<feature type="domain" description="DH" evidence="3">
    <location>
        <begin position="834"/>
        <end position="1014"/>
    </location>
</feature>
<feature type="region of interest" description="Disordered" evidence="2">
    <location>
        <begin position="74"/>
        <end position="102"/>
    </location>
</feature>
<protein>
    <submittedName>
        <fullName evidence="5">Rac guanine nucleotide exchange factor JJ-like</fullName>
    </submittedName>
</protein>
<dbReference type="SUPFAM" id="SSF48065">
    <property type="entry name" value="DBL homology domain (DH-domain)"/>
    <property type="match status" value="1"/>
</dbReference>
<dbReference type="InterPro" id="IPR051336">
    <property type="entry name" value="RhoGEF_Guanine_NuclExch_SF"/>
</dbReference>
<feature type="compositionally biased region" description="Basic and acidic residues" evidence="2">
    <location>
        <begin position="763"/>
        <end position="782"/>
    </location>
</feature>
<gene>
    <name evidence="5" type="primary">LOC131805337</name>
</gene>
<evidence type="ECO:0000313" key="5">
    <source>
        <dbReference type="RefSeq" id="XP_058984413.1"/>
    </source>
</evidence>
<proteinExistence type="predicted"/>
<dbReference type="InterPro" id="IPR000219">
    <property type="entry name" value="DH_dom"/>
</dbReference>
<feature type="compositionally biased region" description="Polar residues" evidence="2">
    <location>
        <begin position="358"/>
        <end position="368"/>
    </location>
</feature>
<feature type="compositionally biased region" description="Polar residues" evidence="2">
    <location>
        <begin position="333"/>
        <end position="343"/>
    </location>
</feature>
<dbReference type="Proteomes" id="UP001652621">
    <property type="component" value="Unplaced"/>
</dbReference>
<feature type="compositionally biased region" description="Basic and acidic residues" evidence="2">
    <location>
        <begin position="569"/>
        <end position="580"/>
    </location>
</feature>
<feature type="region of interest" description="Disordered" evidence="2">
    <location>
        <begin position="641"/>
        <end position="706"/>
    </location>
</feature>
<feature type="compositionally biased region" description="Basic and acidic residues" evidence="2">
    <location>
        <begin position="348"/>
        <end position="357"/>
    </location>
</feature>
<evidence type="ECO:0000259" key="3">
    <source>
        <dbReference type="PROSITE" id="PS50010"/>
    </source>
</evidence>
<evidence type="ECO:0000256" key="2">
    <source>
        <dbReference type="SAM" id="MobiDB-lite"/>
    </source>
</evidence>
<evidence type="ECO:0000256" key="1">
    <source>
        <dbReference type="ARBA" id="ARBA00022658"/>
    </source>
</evidence>
<dbReference type="InterPro" id="IPR035899">
    <property type="entry name" value="DBL_dom_sf"/>
</dbReference>
<sequence>MDDINSRKNFQRNRTFAKYEQRRWSVLNDNHSKSELYMNNIGSKATQDVSTSNMDISKTSIMEEKSEMRLKPLSMGDKNLSTSSPMLDKTSQEGCVTPKTPEPSLLGVKEKLILFEKKLKSDVWISFTAARGKGIERGTNLRKFISKWEIGPTKPAEKSTSTFYLNSEEAREPENGAKIGRHNWNSTLCLNTYQGKSEKTVNVFENHGFSYELGNKQNSAGEPKTEDIGNGRIDAEVASSSYMFDTTVGLNTEVENLSTKTKSIEFLNKMYTTTEQKSQTFGDFENREEIKTREEEKQESKSEKEQLESGAEYQKEPDTAEESNDIAEKYFSNKLNDTQQIESNIEVKSMKREESVKETQTPSSPNNYENERDFTRKLIREIDSIKYLGSAEIKDDISAKDFKNQTQSPTISSDPIALPLIGNNYTHPPLFEFSTSKGEVRNSTSQEVDNLSDADQYNKPLTPTTPKKEQVINLEPENVILTNASDSKYKSTGNQLDLNNGLENSIYGKNGGNATQKSFLFPISVPKVPEEVRNKRFLTPAFIKFMGLDDESESEEKKATKLQTNKEPQSAEKTLDNLPRAEEAEIKEEVDLITSQIDTVSVNDTVSNKATEQQAEQIIKALPTEIKITKKEKTLPEHLERRKEIRRRKRPKTIASCQPSRDQMGADKENVTELESRRKDFASKQRVSFEDQSQPYGEDDDDFQQNDFASPVMFTNKISSRKEVPMVVSKRDSISELQTKTVTDELLSEVGKRPKRRHITRQQSRDDQSIGAKYVERKQDIDDDSSKTKSLVIIKNGTYQTMDPPSDKYHSLKPEPRPIEVLPSAEFCAKGMEHIQPILEELIKTEESYVESIWKGLKNYGNVFEQRDLPRGMKGKKYVLFGNIEQIAEFHRDVFLPMLLRNRNNIKKLFDEFQRYIEEDYFYAYVLYAMNNQRSLELCNENKKFFKTMQAKCEDNLGINSFLLQPIQRIPRYSLMLKEFIKKLFDKYPMKPLIDSCCRLDRRLQILLNAINKSEVINDVDCISETHEFNIFYQGKFRDVAEFNCHDFTLKRNYRSKLFIYEKCIIYTEVKRKQLVFRGRYPREHLGMTMQNKSFTLYYDRLKQQECEFVGDPALVRQWQDLIRDIINAYAVEEKARLQELHNPEVVHRRQRRAANLSLFRDSNRFSTDSGISNT</sequence>
<dbReference type="Gene3D" id="1.20.900.10">
    <property type="entry name" value="Dbl homology (DH) domain"/>
    <property type="match status" value="1"/>
</dbReference>
<feature type="compositionally biased region" description="Basic and acidic residues" evidence="2">
    <location>
        <begin position="284"/>
        <end position="318"/>
    </location>
</feature>
<keyword evidence="1" id="KW-0344">Guanine-nucleotide releasing factor</keyword>
<name>A0ABM3VFG0_MUSDO</name>
<keyword evidence="4" id="KW-1185">Reference proteome</keyword>
<feature type="region of interest" description="Disordered" evidence="2">
    <location>
        <begin position="749"/>
        <end position="782"/>
    </location>
</feature>
<dbReference type="PANTHER" id="PTHR22826:SF209">
    <property type="entry name" value="DH DOMAIN-CONTAINING PROTEIN"/>
    <property type="match status" value="1"/>
</dbReference>
<reference evidence="5" key="1">
    <citation type="submission" date="2025-08" db="UniProtKB">
        <authorList>
            <consortium name="RefSeq"/>
        </authorList>
    </citation>
    <scope>IDENTIFICATION</scope>
    <source>
        <strain evidence="5">Aabys</strain>
        <tissue evidence="5">Whole body</tissue>
    </source>
</reference>